<dbReference type="AlphaFoldDB" id="A0A9W8EK72"/>
<keyword evidence="2" id="KW-0812">Transmembrane</keyword>
<dbReference type="Proteomes" id="UP001150907">
    <property type="component" value="Unassembled WGS sequence"/>
</dbReference>
<feature type="compositionally biased region" description="Pro residues" evidence="1">
    <location>
        <begin position="318"/>
        <end position="328"/>
    </location>
</feature>
<feature type="transmembrane region" description="Helical" evidence="2">
    <location>
        <begin position="524"/>
        <end position="547"/>
    </location>
</feature>
<keyword evidence="2" id="KW-0472">Membrane</keyword>
<keyword evidence="5" id="KW-1185">Reference proteome</keyword>
<feature type="compositionally biased region" description="Polar residues" evidence="1">
    <location>
        <begin position="612"/>
        <end position="622"/>
    </location>
</feature>
<evidence type="ECO:0000256" key="3">
    <source>
        <dbReference type="SAM" id="SignalP"/>
    </source>
</evidence>
<dbReference type="InterPro" id="IPR043504">
    <property type="entry name" value="Peptidase_S1_PA_chymotrypsin"/>
</dbReference>
<dbReference type="OrthoDB" id="5565075at2759"/>
<accession>A0A9W8EK72</accession>
<organism evidence="4 5">
    <name type="scientific">Coemansia thaxteri</name>
    <dbReference type="NCBI Taxonomy" id="2663907"/>
    <lineage>
        <taxon>Eukaryota</taxon>
        <taxon>Fungi</taxon>
        <taxon>Fungi incertae sedis</taxon>
        <taxon>Zoopagomycota</taxon>
        <taxon>Kickxellomycotina</taxon>
        <taxon>Kickxellomycetes</taxon>
        <taxon>Kickxellales</taxon>
        <taxon>Kickxellaceae</taxon>
        <taxon>Coemansia</taxon>
    </lineage>
</organism>
<comment type="caution">
    <text evidence="4">The sequence shown here is derived from an EMBL/GenBank/DDBJ whole genome shotgun (WGS) entry which is preliminary data.</text>
</comment>
<feature type="region of interest" description="Disordered" evidence="1">
    <location>
        <begin position="311"/>
        <end position="520"/>
    </location>
</feature>
<evidence type="ECO:0000256" key="1">
    <source>
        <dbReference type="SAM" id="MobiDB-lite"/>
    </source>
</evidence>
<feature type="compositionally biased region" description="Low complexity" evidence="1">
    <location>
        <begin position="403"/>
        <end position="434"/>
    </location>
</feature>
<dbReference type="SUPFAM" id="SSF50494">
    <property type="entry name" value="Trypsin-like serine proteases"/>
    <property type="match status" value="1"/>
</dbReference>
<protein>
    <recommendedName>
        <fullName evidence="6">Peptidase S1 domain-containing protein</fullName>
    </recommendedName>
</protein>
<evidence type="ECO:0000256" key="2">
    <source>
        <dbReference type="SAM" id="Phobius"/>
    </source>
</evidence>
<proteinExistence type="predicted"/>
<evidence type="ECO:0000313" key="4">
    <source>
        <dbReference type="EMBL" id="KAJ2008068.1"/>
    </source>
</evidence>
<feature type="chain" id="PRO_5040766995" description="Peptidase S1 domain-containing protein" evidence="3">
    <location>
        <begin position="27"/>
        <end position="622"/>
    </location>
</feature>
<keyword evidence="3" id="KW-0732">Signal</keyword>
<feature type="region of interest" description="Disordered" evidence="1">
    <location>
        <begin position="587"/>
        <end position="622"/>
    </location>
</feature>
<reference evidence="4" key="1">
    <citation type="submission" date="2022-07" db="EMBL/GenBank/DDBJ databases">
        <title>Phylogenomic reconstructions and comparative analyses of Kickxellomycotina fungi.</title>
        <authorList>
            <person name="Reynolds N.K."/>
            <person name="Stajich J.E."/>
            <person name="Barry K."/>
            <person name="Grigoriev I.V."/>
            <person name="Crous P."/>
            <person name="Smith M.E."/>
        </authorList>
    </citation>
    <scope>NUCLEOTIDE SEQUENCE</scope>
    <source>
        <strain evidence="4">IMI 214461</strain>
    </source>
</reference>
<feature type="compositionally biased region" description="Gly residues" evidence="1">
    <location>
        <begin position="451"/>
        <end position="502"/>
    </location>
</feature>
<dbReference type="EMBL" id="JANBQF010000012">
    <property type="protein sequence ID" value="KAJ2008068.1"/>
    <property type="molecule type" value="Genomic_DNA"/>
</dbReference>
<gene>
    <name evidence="4" type="ORF">H4R26_000412</name>
</gene>
<feature type="compositionally biased region" description="Low complexity" evidence="1">
    <location>
        <begin position="352"/>
        <end position="364"/>
    </location>
</feature>
<keyword evidence="2" id="KW-1133">Transmembrane helix</keyword>
<dbReference type="Gene3D" id="2.40.10.10">
    <property type="entry name" value="Trypsin-like serine proteases"/>
    <property type="match status" value="2"/>
</dbReference>
<evidence type="ECO:0008006" key="6">
    <source>
        <dbReference type="Google" id="ProtNLM"/>
    </source>
</evidence>
<sequence length="622" mass="63892">MRPFARVAELLALAAGFLSLSPVALAYNFTRRNVDANQLASSFRSAVLLISTTATSCELGVIDSSAVFVAASCLAFKSNGDVDNSIDYIVAINGVGGSGNGRYSVQSIDVHPQYYSGSFANNIAILQINMGSSIKWRASMGLDRNDWDDIYYTSRTLSNTKTPSFNSPSIVDISSSDGGCAAASNLYKDNTDWMLCVTQTTTSSVNGKCQLPYGAAWGAYQPSDIALGAIYSHSVLYGTGLCGNQPKQYHYYTMLQPYTAWAAKLLGRSVQTFAADSSYKYSGSSSFAMNSKYAPNVFGTTFVSGDFFPSQKSYNGPGPDPIAPPPVNTPGGGGNVNPPDPVVPVPSPTQAPPATTANNNNNNGNNGGGASPTSTADPGNNNGGSNSSTSIDAGKNAGNSIATGDSSTSKGPGSSYSSKTSNGIKSRSGSSDSSDSAEEELQSGFSSVSGGNSGSGGSGGNGSLGGGNGSGGQNNNGGNNNGGNGGHNNSGNGGNSGSGGSGLPSADKDGVSIPSNTSGMSRSATIAVATVVPIVTILLMAGLFFVYRWWRRRQNTITWDPKSECANLDRIRIIDEIAMPPATTATATASAMPSPSPQGVTPPSYYEHEFESTFNPTGKTPM</sequence>
<dbReference type="InterPro" id="IPR009003">
    <property type="entry name" value="Peptidase_S1_PA"/>
</dbReference>
<evidence type="ECO:0000313" key="5">
    <source>
        <dbReference type="Proteomes" id="UP001150907"/>
    </source>
</evidence>
<name>A0A9W8EK72_9FUNG</name>
<feature type="compositionally biased region" description="Pro residues" evidence="1">
    <location>
        <begin position="338"/>
        <end position="351"/>
    </location>
</feature>
<feature type="compositionally biased region" description="Low complexity" evidence="1">
    <location>
        <begin position="371"/>
        <end position="388"/>
    </location>
</feature>
<feature type="signal peptide" evidence="3">
    <location>
        <begin position="1"/>
        <end position="26"/>
    </location>
</feature>